<evidence type="ECO:0000259" key="1">
    <source>
        <dbReference type="PROSITE" id="PS51819"/>
    </source>
</evidence>
<feature type="domain" description="VOC" evidence="1">
    <location>
        <begin position="5"/>
        <end position="117"/>
    </location>
</feature>
<evidence type="ECO:0000313" key="2">
    <source>
        <dbReference type="EMBL" id="MDT3329460.1"/>
    </source>
</evidence>
<dbReference type="CDD" id="cd06587">
    <property type="entry name" value="VOC"/>
    <property type="match status" value="1"/>
</dbReference>
<dbReference type="EMBL" id="JAUZVT010000001">
    <property type="protein sequence ID" value="MDT3329460.1"/>
    <property type="molecule type" value="Genomic_DNA"/>
</dbReference>
<dbReference type="Gene3D" id="3.10.180.10">
    <property type="entry name" value="2,3-Dihydroxybiphenyl 1,2-Dioxygenase, domain 1"/>
    <property type="match status" value="1"/>
</dbReference>
<protein>
    <submittedName>
        <fullName evidence="2">VOC family protein</fullName>
    </submittedName>
</protein>
<dbReference type="SUPFAM" id="SSF54593">
    <property type="entry name" value="Glyoxalase/Bleomycin resistance protein/Dihydroxybiphenyl dioxygenase"/>
    <property type="match status" value="1"/>
</dbReference>
<gene>
    <name evidence="2" type="ORF">Q9S78_02145</name>
</gene>
<dbReference type="Proteomes" id="UP001262835">
    <property type="component" value="Unassembled WGS sequence"/>
</dbReference>
<proteinExistence type="predicted"/>
<dbReference type="Pfam" id="PF18029">
    <property type="entry name" value="Glyoxalase_6"/>
    <property type="match status" value="1"/>
</dbReference>
<keyword evidence="3" id="KW-1185">Reference proteome</keyword>
<comment type="caution">
    <text evidence="2">The sequence shown here is derived from an EMBL/GenBank/DDBJ whole genome shotgun (WGS) entry which is preliminary data.</text>
</comment>
<dbReference type="PROSITE" id="PS51819">
    <property type="entry name" value="VOC"/>
    <property type="match status" value="1"/>
</dbReference>
<dbReference type="InterPro" id="IPR029068">
    <property type="entry name" value="Glyas_Bleomycin-R_OHBP_Dase"/>
</dbReference>
<evidence type="ECO:0000313" key="3">
    <source>
        <dbReference type="Proteomes" id="UP001262835"/>
    </source>
</evidence>
<sequence>MSVLGIGGLFFRSRHPQARAEWYRRHLGIDAGAEGQGAVWQQDAGMTVFAPFSADSDYFGADQPFMLNLRVSELDALVARLEGAGVPVQTRPEWETEYGRFVRIVDPEGLEIELWEAPEDGSG</sequence>
<accession>A0ABU3GGI5</accession>
<dbReference type="InterPro" id="IPR041581">
    <property type="entry name" value="Glyoxalase_6"/>
</dbReference>
<reference evidence="2 3" key="1">
    <citation type="submission" date="2023-08" db="EMBL/GenBank/DDBJ databases">
        <title>Microbacterium aquilitoris sp. nov. and Microbacterium gwkjibeachense sp. nov., isolated from beach.</title>
        <authorList>
            <person name="Lee S.D."/>
            <person name="Yang H."/>
            <person name="Kim I."/>
        </authorList>
    </citation>
    <scope>NUCLEOTIDE SEQUENCE [LARGE SCALE GENOMIC DNA]</scope>
    <source>
        <strain evidence="2 3">KSW-18</strain>
    </source>
</reference>
<dbReference type="InterPro" id="IPR037523">
    <property type="entry name" value="VOC_core"/>
</dbReference>
<organism evidence="2 3">
    <name type="scientific">Microbacterium aquilitoris</name>
    <dbReference type="NCBI Taxonomy" id="3067307"/>
    <lineage>
        <taxon>Bacteria</taxon>
        <taxon>Bacillati</taxon>
        <taxon>Actinomycetota</taxon>
        <taxon>Actinomycetes</taxon>
        <taxon>Micrococcales</taxon>
        <taxon>Microbacteriaceae</taxon>
        <taxon>Microbacterium</taxon>
    </lineage>
</organism>
<name>A0ABU3GGI5_9MICO</name>